<comment type="caution">
    <text evidence="3">The sequence shown here is derived from an EMBL/GenBank/DDBJ whole genome shotgun (WGS) entry which is preliminary data.</text>
</comment>
<dbReference type="GO" id="GO:0045333">
    <property type="term" value="P:cellular respiration"/>
    <property type="evidence" value="ECO:0007669"/>
    <property type="project" value="UniProtKB-ARBA"/>
</dbReference>
<evidence type="ECO:0000313" key="4">
    <source>
        <dbReference type="Proteomes" id="UP000610862"/>
    </source>
</evidence>
<dbReference type="InterPro" id="IPR029061">
    <property type="entry name" value="THDP-binding"/>
</dbReference>
<dbReference type="InterPro" id="IPR051457">
    <property type="entry name" value="2-oxoacid:Fd_oxidoreductase"/>
</dbReference>
<accession>A0A926E464</accession>
<dbReference type="RefSeq" id="WP_187524859.1">
    <property type="nucleotide sequence ID" value="NZ_JACRTA010000001.1"/>
</dbReference>
<dbReference type="InterPro" id="IPR011766">
    <property type="entry name" value="TPP_enzyme_TPP-bd"/>
</dbReference>
<name>A0A926E464_9FIRM</name>
<dbReference type="Pfam" id="PF02775">
    <property type="entry name" value="TPP_enzyme_C"/>
    <property type="match status" value="1"/>
</dbReference>
<feature type="domain" description="Thiamine pyrophosphate enzyme TPP-binding" evidence="2">
    <location>
        <begin position="51"/>
        <end position="197"/>
    </location>
</feature>
<evidence type="ECO:0000313" key="3">
    <source>
        <dbReference type="EMBL" id="MBC8567470.1"/>
    </source>
</evidence>
<sequence length="277" mass="30509">MNKLYEKYIKTESLPTLFCPGCGNGIIQFAAANAMDELGIKDDIACVSGIGCSSWIPCYYKMDVMHTMHGRALAFAEGLKLARPDKKIMVFTGDGDCLAIGGNHLLHAASRNIDLTVIMVNNYIYGMTGGQKSPSTPKGAITKTSPFGCIDEPINGCRLVMSLGASYVARWTTAHPVQLAKSIKDGLMHRGFSFIEVLSQCPVQAGKSIYGEKDPAKIMRLYKENTYLYKEGKTRIEGKIPIGVFRNDDGAEEYIEKTEARLREQGIERTESWSVSQ</sequence>
<dbReference type="Gene3D" id="3.40.50.970">
    <property type="match status" value="1"/>
</dbReference>
<organism evidence="3 4">
    <name type="scientific">Lentihominibacter hominis</name>
    <dbReference type="NCBI Taxonomy" id="2763645"/>
    <lineage>
        <taxon>Bacteria</taxon>
        <taxon>Bacillati</taxon>
        <taxon>Bacillota</taxon>
        <taxon>Clostridia</taxon>
        <taxon>Peptostreptococcales</taxon>
        <taxon>Anaerovoracaceae</taxon>
        <taxon>Lentihominibacter</taxon>
    </lineage>
</organism>
<protein>
    <submittedName>
        <fullName evidence="3">2-oxoacid:ferredoxin oxidoreductase subunit beta</fullName>
    </submittedName>
</protein>
<dbReference type="Proteomes" id="UP000610862">
    <property type="component" value="Unassembled WGS sequence"/>
</dbReference>
<reference evidence="3" key="1">
    <citation type="submission" date="2020-08" db="EMBL/GenBank/DDBJ databases">
        <title>Genome public.</title>
        <authorList>
            <person name="Liu C."/>
            <person name="Sun Q."/>
        </authorList>
    </citation>
    <scope>NUCLEOTIDE SEQUENCE</scope>
    <source>
        <strain evidence="3">NSJ-24</strain>
    </source>
</reference>
<evidence type="ECO:0000256" key="1">
    <source>
        <dbReference type="ARBA" id="ARBA00023002"/>
    </source>
</evidence>
<dbReference type="SUPFAM" id="SSF52518">
    <property type="entry name" value="Thiamin diphosphate-binding fold (THDP-binding)"/>
    <property type="match status" value="1"/>
</dbReference>
<dbReference type="PANTHER" id="PTHR48084:SF1">
    <property type="entry name" value="2-OXOGLUTARATE SYNTHASE SUBUNIT KORB"/>
    <property type="match status" value="1"/>
</dbReference>
<dbReference type="GO" id="GO:0030976">
    <property type="term" value="F:thiamine pyrophosphate binding"/>
    <property type="evidence" value="ECO:0007669"/>
    <property type="project" value="InterPro"/>
</dbReference>
<dbReference type="CDD" id="cd03375">
    <property type="entry name" value="TPP_OGFOR"/>
    <property type="match status" value="1"/>
</dbReference>
<dbReference type="GO" id="GO:0016625">
    <property type="term" value="F:oxidoreductase activity, acting on the aldehyde or oxo group of donors, iron-sulfur protein as acceptor"/>
    <property type="evidence" value="ECO:0007669"/>
    <property type="project" value="UniProtKB-ARBA"/>
</dbReference>
<evidence type="ECO:0000259" key="2">
    <source>
        <dbReference type="Pfam" id="PF02775"/>
    </source>
</evidence>
<dbReference type="EMBL" id="JACRTA010000001">
    <property type="protein sequence ID" value="MBC8567470.1"/>
    <property type="molecule type" value="Genomic_DNA"/>
</dbReference>
<gene>
    <name evidence="3" type="ORF">H8692_01685</name>
</gene>
<keyword evidence="1" id="KW-0560">Oxidoreductase</keyword>
<proteinExistence type="predicted"/>
<keyword evidence="4" id="KW-1185">Reference proteome</keyword>
<dbReference type="AlphaFoldDB" id="A0A926E464"/>
<dbReference type="PANTHER" id="PTHR48084">
    <property type="entry name" value="2-OXOGLUTARATE OXIDOREDUCTASE SUBUNIT KORB-RELATED"/>
    <property type="match status" value="1"/>
</dbReference>